<name>A0AAD6UQS9_9AGAR</name>
<proteinExistence type="predicted"/>
<organism evidence="1 2">
    <name type="scientific">Mycena pura</name>
    <dbReference type="NCBI Taxonomy" id="153505"/>
    <lineage>
        <taxon>Eukaryota</taxon>
        <taxon>Fungi</taxon>
        <taxon>Dikarya</taxon>
        <taxon>Basidiomycota</taxon>
        <taxon>Agaricomycotina</taxon>
        <taxon>Agaricomycetes</taxon>
        <taxon>Agaricomycetidae</taxon>
        <taxon>Agaricales</taxon>
        <taxon>Marasmiineae</taxon>
        <taxon>Mycenaceae</taxon>
        <taxon>Mycena</taxon>
    </lineage>
</organism>
<evidence type="ECO:0000313" key="2">
    <source>
        <dbReference type="Proteomes" id="UP001219525"/>
    </source>
</evidence>
<gene>
    <name evidence="1" type="ORF">GGX14DRAFT_579970</name>
</gene>
<dbReference type="Proteomes" id="UP001219525">
    <property type="component" value="Unassembled WGS sequence"/>
</dbReference>
<dbReference type="AlphaFoldDB" id="A0AAD6UQS9"/>
<keyword evidence="2" id="KW-1185">Reference proteome</keyword>
<evidence type="ECO:0000313" key="1">
    <source>
        <dbReference type="EMBL" id="KAJ7190258.1"/>
    </source>
</evidence>
<comment type="caution">
    <text evidence="1">The sequence shown here is derived from an EMBL/GenBank/DDBJ whole genome shotgun (WGS) entry which is preliminary data.</text>
</comment>
<dbReference type="EMBL" id="JARJCW010000153">
    <property type="protein sequence ID" value="KAJ7190258.1"/>
    <property type="molecule type" value="Genomic_DNA"/>
</dbReference>
<reference evidence="1" key="1">
    <citation type="submission" date="2023-03" db="EMBL/GenBank/DDBJ databases">
        <title>Massive genome expansion in bonnet fungi (Mycena s.s.) driven by repeated elements and novel gene families across ecological guilds.</title>
        <authorList>
            <consortium name="Lawrence Berkeley National Laboratory"/>
            <person name="Harder C.B."/>
            <person name="Miyauchi S."/>
            <person name="Viragh M."/>
            <person name="Kuo A."/>
            <person name="Thoen E."/>
            <person name="Andreopoulos B."/>
            <person name="Lu D."/>
            <person name="Skrede I."/>
            <person name="Drula E."/>
            <person name="Henrissat B."/>
            <person name="Morin E."/>
            <person name="Kohler A."/>
            <person name="Barry K."/>
            <person name="LaButti K."/>
            <person name="Morin E."/>
            <person name="Salamov A."/>
            <person name="Lipzen A."/>
            <person name="Mereny Z."/>
            <person name="Hegedus B."/>
            <person name="Baldrian P."/>
            <person name="Stursova M."/>
            <person name="Weitz H."/>
            <person name="Taylor A."/>
            <person name="Grigoriev I.V."/>
            <person name="Nagy L.G."/>
            <person name="Martin F."/>
            <person name="Kauserud H."/>
        </authorList>
    </citation>
    <scope>NUCLEOTIDE SEQUENCE</scope>
    <source>
        <strain evidence="1">9144</strain>
    </source>
</reference>
<sequence length="470" mass="50034">MFWPAATLPAAAPGSNAAPQALAFDARCLCNAPAGACVGSVALQRRPPCCHPPPLPRCNGAQRAAGACSRGNGPSLSTPVPAAALQLRCRVATPVPHHRPTFPPSPQLRCNAARNMEFIVQQVQPGLDANTLGASAGASGGHPFDWLVRLMNALLPTPVTDLGPIHRVVASFDVVWIGDGRFDIVEHVELSRTRKDAVDGLATEPLDTCLPPIGMASESAAAVLRHAAVITAGWAATKDTMSPGAKCAGDKLTVVSQVVRDDTLDERRDSAACCSESGGPNYLYENPSPLGVQISSSTVGDKTAVMEKMSGVPALMPSAVTRQGRVEGASMGNKFKWAFSMNNWNESIDDSCTLRLLPSSWTSQKAYSRLVLPEPDFKGSPVSEFIGRQDELDVVSQVVRDDTVLREQNNSAADCKPKEDYIGFSVLPELEFGQSLLDEFWSRVDKAINDSTECRGLDSVGRKVAIGFCL</sequence>
<protein>
    <submittedName>
        <fullName evidence="1">Uncharacterized protein</fullName>
    </submittedName>
</protein>
<accession>A0AAD6UQS9</accession>